<name>A0A6A5SUA5_9PLEO</name>
<dbReference type="Gene3D" id="3.30.110.20">
    <property type="entry name" value="Alba-like domain"/>
    <property type="match status" value="1"/>
</dbReference>
<dbReference type="GO" id="GO:0005655">
    <property type="term" value="C:nucleolar ribonuclease P complex"/>
    <property type="evidence" value="ECO:0007669"/>
    <property type="project" value="InterPro"/>
</dbReference>
<dbReference type="Proteomes" id="UP000800038">
    <property type="component" value="Unassembled WGS sequence"/>
</dbReference>
<protein>
    <submittedName>
        <fullName evidence="5">Uncharacterized protein</fullName>
    </submittedName>
</protein>
<dbReference type="PANTHER" id="PTHR28256">
    <property type="entry name" value="RIBONUCLEASES P/MRP PROTEIN SUBUNIT POP7"/>
    <property type="match status" value="1"/>
</dbReference>
<dbReference type="GO" id="GO:0003723">
    <property type="term" value="F:RNA binding"/>
    <property type="evidence" value="ECO:0007669"/>
    <property type="project" value="TreeGrafter"/>
</dbReference>
<sequence>MAEPTPPCGQPSLPSSKTTESEIAAGIQKYAKNLGPQPADRAQPASKSVQQPSKARKRHQKVQKLPDNTSISKRPLLHPALPTPFSSSHSPKVLYITASSPYIPALKRIRKLLSEISKRDKQSSASLSRSRGRRGKGPEASGRLEARDVERGIADGVAEKGGGKKGEVVYLKATGRAIPRALEIGLRFQGEEDCWVGVEMGSVCAIDDIEVKSSSRMEDGERKGDASKEVEGEEQDVPETRIRTLSSVTVSIGLK</sequence>
<dbReference type="AlphaFoldDB" id="A0A6A5SUA5"/>
<keyword evidence="2" id="KW-0819">tRNA processing</keyword>
<dbReference type="GO" id="GO:0000171">
    <property type="term" value="F:ribonuclease MRP activity"/>
    <property type="evidence" value="ECO:0007669"/>
    <property type="project" value="TreeGrafter"/>
</dbReference>
<dbReference type="GO" id="GO:0006364">
    <property type="term" value="P:rRNA processing"/>
    <property type="evidence" value="ECO:0007669"/>
    <property type="project" value="TreeGrafter"/>
</dbReference>
<feature type="region of interest" description="Disordered" evidence="4">
    <location>
        <begin position="1"/>
        <end position="88"/>
    </location>
</feature>
<dbReference type="OrthoDB" id="5416589at2759"/>
<dbReference type="InterPro" id="IPR036882">
    <property type="entry name" value="Alba-like_dom_sf"/>
</dbReference>
<gene>
    <name evidence="5" type="ORF">EJ02DRAFT_346161</name>
</gene>
<reference evidence="5" key="1">
    <citation type="journal article" date="2020" name="Stud. Mycol.">
        <title>101 Dothideomycetes genomes: a test case for predicting lifestyles and emergence of pathogens.</title>
        <authorList>
            <person name="Haridas S."/>
            <person name="Albert R."/>
            <person name="Binder M."/>
            <person name="Bloem J."/>
            <person name="Labutti K."/>
            <person name="Salamov A."/>
            <person name="Andreopoulos B."/>
            <person name="Baker S."/>
            <person name="Barry K."/>
            <person name="Bills G."/>
            <person name="Bluhm B."/>
            <person name="Cannon C."/>
            <person name="Castanera R."/>
            <person name="Culley D."/>
            <person name="Daum C."/>
            <person name="Ezra D."/>
            <person name="Gonzalez J."/>
            <person name="Henrissat B."/>
            <person name="Kuo A."/>
            <person name="Liang C."/>
            <person name="Lipzen A."/>
            <person name="Lutzoni F."/>
            <person name="Magnuson J."/>
            <person name="Mondo S."/>
            <person name="Nolan M."/>
            <person name="Ohm R."/>
            <person name="Pangilinan J."/>
            <person name="Park H.-J."/>
            <person name="Ramirez L."/>
            <person name="Alfaro M."/>
            <person name="Sun H."/>
            <person name="Tritt A."/>
            <person name="Yoshinaga Y."/>
            <person name="Zwiers L.-H."/>
            <person name="Turgeon B."/>
            <person name="Goodwin S."/>
            <person name="Spatafora J."/>
            <person name="Crous P."/>
            <person name="Grigoriev I."/>
        </authorList>
    </citation>
    <scope>NUCLEOTIDE SEQUENCE</scope>
    <source>
        <strain evidence="5">CBS 161.51</strain>
    </source>
</reference>
<evidence type="ECO:0000256" key="4">
    <source>
        <dbReference type="SAM" id="MobiDB-lite"/>
    </source>
</evidence>
<evidence type="ECO:0000256" key="1">
    <source>
        <dbReference type="ARBA" id="ARBA00004123"/>
    </source>
</evidence>
<dbReference type="GO" id="GO:0001682">
    <property type="term" value="P:tRNA 5'-leader removal"/>
    <property type="evidence" value="ECO:0007669"/>
    <property type="project" value="InterPro"/>
</dbReference>
<evidence type="ECO:0000256" key="2">
    <source>
        <dbReference type="ARBA" id="ARBA00022694"/>
    </source>
</evidence>
<dbReference type="GO" id="GO:0000172">
    <property type="term" value="C:ribonuclease MRP complex"/>
    <property type="evidence" value="ECO:0007669"/>
    <property type="project" value="InterPro"/>
</dbReference>
<feature type="region of interest" description="Disordered" evidence="4">
    <location>
        <begin position="117"/>
        <end position="148"/>
    </location>
</feature>
<dbReference type="PANTHER" id="PTHR28256:SF1">
    <property type="entry name" value="RIBONUCLEASES P_MRP PROTEIN SUBUNIT POP7"/>
    <property type="match status" value="1"/>
</dbReference>
<organism evidence="5 6">
    <name type="scientific">Clathrospora elynae</name>
    <dbReference type="NCBI Taxonomy" id="706981"/>
    <lineage>
        <taxon>Eukaryota</taxon>
        <taxon>Fungi</taxon>
        <taxon>Dikarya</taxon>
        <taxon>Ascomycota</taxon>
        <taxon>Pezizomycotina</taxon>
        <taxon>Dothideomycetes</taxon>
        <taxon>Pleosporomycetidae</taxon>
        <taxon>Pleosporales</taxon>
        <taxon>Diademaceae</taxon>
        <taxon>Clathrospora</taxon>
    </lineage>
</organism>
<comment type="subcellular location">
    <subcellularLocation>
        <location evidence="1">Nucleus</location>
    </subcellularLocation>
</comment>
<evidence type="ECO:0000256" key="3">
    <source>
        <dbReference type="ARBA" id="ARBA00023242"/>
    </source>
</evidence>
<keyword evidence="6" id="KW-1185">Reference proteome</keyword>
<dbReference type="Pfam" id="PF12328">
    <property type="entry name" value="Rpp20"/>
    <property type="match status" value="1"/>
</dbReference>
<feature type="region of interest" description="Disordered" evidence="4">
    <location>
        <begin position="212"/>
        <end position="239"/>
    </location>
</feature>
<dbReference type="InterPro" id="IPR020241">
    <property type="entry name" value="RNase_P/MRP_Pop7_fungi"/>
</dbReference>
<proteinExistence type="predicted"/>
<evidence type="ECO:0000313" key="6">
    <source>
        <dbReference type="Proteomes" id="UP000800038"/>
    </source>
</evidence>
<dbReference type="EMBL" id="ML976038">
    <property type="protein sequence ID" value="KAF1942156.1"/>
    <property type="molecule type" value="Genomic_DNA"/>
</dbReference>
<dbReference type="InterPro" id="IPR014612">
    <property type="entry name" value="Pop7/Rpp20"/>
</dbReference>
<keyword evidence="3" id="KW-0539">Nucleus</keyword>
<accession>A0A6A5SUA5</accession>
<feature type="compositionally biased region" description="Basic and acidic residues" evidence="4">
    <location>
        <begin position="212"/>
        <end position="230"/>
    </location>
</feature>
<dbReference type="GO" id="GO:0004526">
    <property type="term" value="F:ribonuclease P activity"/>
    <property type="evidence" value="ECO:0007669"/>
    <property type="project" value="TreeGrafter"/>
</dbReference>
<dbReference type="GO" id="GO:0034965">
    <property type="term" value="P:intronic box C/D snoRNA processing"/>
    <property type="evidence" value="ECO:0007669"/>
    <property type="project" value="TreeGrafter"/>
</dbReference>
<evidence type="ECO:0000313" key="5">
    <source>
        <dbReference type="EMBL" id="KAF1942156.1"/>
    </source>
</evidence>
<dbReference type="GO" id="GO:0000294">
    <property type="term" value="P:nuclear-transcribed mRNA catabolic process, RNase MRP-dependent"/>
    <property type="evidence" value="ECO:0007669"/>
    <property type="project" value="TreeGrafter"/>
</dbReference>